<feature type="transmembrane region" description="Helical" evidence="2">
    <location>
        <begin position="32"/>
        <end position="56"/>
    </location>
</feature>
<evidence type="ECO:0008006" key="5">
    <source>
        <dbReference type="Google" id="ProtNLM"/>
    </source>
</evidence>
<keyword evidence="4" id="KW-1185">Reference proteome</keyword>
<sequence>MPETHTTTPVQPIIFPPGRYGRRREHRSTSRWTVAIAAIAAGAVAAVMGYSLFLAYGEGEYRASVTSFTDVTDNQVVVTFLVRLPEGGAARCVVRARDASGAETGREEILVKAGPDPGQTEATHRLPTRSRPVTGEVEGCHPA</sequence>
<dbReference type="AlphaFoldDB" id="A0A8J3QEH7"/>
<comment type="caution">
    <text evidence="3">The sequence shown here is derived from an EMBL/GenBank/DDBJ whole genome shotgun (WGS) entry which is preliminary data.</text>
</comment>
<organism evidence="3 4">
    <name type="scientific">Rhizocola hellebori</name>
    <dbReference type="NCBI Taxonomy" id="1392758"/>
    <lineage>
        <taxon>Bacteria</taxon>
        <taxon>Bacillati</taxon>
        <taxon>Actinomycetota</taxon>
        <taxon>Actinomycetes</taxon>
        <taxon>Micromonosporales</taxon>
        <taxon>Micromonosporaceae</taxon>
        <taxon>Rhizocola</taxon>
    </lineage>
</organism>
<keyword evidence="2" id="KW-0812">Transmembrane</keyword>
<keyword evidence="2" id="KW-0472">Membrane</keyword>
<feature type="region of interest" description="Disordered" evidence="1">
    <location>
        <begin position="1"/>
        <end position="26"/>
    </location>
</feature>
<evidence type="ECO:0000256" key="1">
    <source>
        <dbReference type="SAM" id="MobiDB-lite"/>
    </source>
</evidence>
<name>A0A8J3QEH7_9ACTN</name>
<keyword evidence="2" id="KW-1133">Transmembrane helix</keyword>
<dbReference type="RefSeq" id="WP_203911998.1">
    <property type="nucleotide sequence ID" value="NZ_BONY01000046.1"/>
</dbReference>
<feature type="region of interest" description="Disordered" evidence="1">
    <location>
        <begin position="113"/>
        <end position="143"/>
    </location>
</feature>
<dbReference type="Proteomes" id="UP000612899">
    <property type="component" value="Unassembled WGS sequence"/>
</dbReference>
<protein>
    <recommendedName>
        <fullName evidence="5">DUF4307 domain-containing protein</fullName>
    </recommendedName>
</protein>
<reference evidence="3" key="1">
    <citation type="submission" date="2021-01" db="EMBL/GenBank/DDBJ databases">
        <title>Whole genome shotgun sequence of Rhizocola hellebori NBRC 109834.</title>
        <authorList>
            <person name="Komaki H."/>
            <person name="Tamura T."/>
        </authorList>
    </citation>
    <scope>NUCLEOTIDE SEQUENCE</scope>
    <source>
        <strain evidence="3">NBRC 109834</strain>
    </source>
</reference>
<evidence type="ECO:0000313" key="3">
    <source>
        <dbReference type="EMBL" id="GIH08239.1"/>
    </source>
</evidence>
<dbReference type="InterPro" id="IPR025443">
    <property type="entry name" value="DUF4307"/>
</dbReference>
<evidence type="ECO:0000256" key="2">
    <source>
        <dbReference type="SAM" id="Phobius"/>
    </source>
</evidence>
<gene>
    <name evidence="3" type="ORF">Rhe02_63060</name>
</gene>
<dbReference type="Pfam" id="PF14155">
    <property type="entry name" value="DUF4307"/>
    <property type="match status" value="1"/>
</dbReference>
<proteinExistence type="predicted"/>
<evidence type="ECO:0000313" key="4">
    <source>
        <dbReference type="Proteomes" id="UP000612899"/>
    </source>
</evidence>
<accession>A0A8J3QEH7</accession>
<feature type="compositionally biased region" description="Polar residues" evidence="1">
    <location>
        <begin position="1"/>
        <end position="10"/>
    </location>
</feature>
<dbReference type="EMBL" id="BONY01000046">
    <property type="protein sequence ID" value="GIH08239.1"/>
    <property type="molecule type" value="Genomic_DNA"/>
</dbReference>